<comment type="similarity">
    <text evidence="1">Belongs to the RNase E/G family. RNase G subfamily.</text>
</comment>
<dbReference type="Pfam" id="PF10150">
    <property type="entry name" value="RNase_E_G"/>
    <property type="match status" value="1"/>
</dbReference>
<feature type="compositionally biased region" description="Basic and acidic residues" evidence="17">
    <location>
        <begin position="508"/>
        <end position="524"/>
    </location>
</feature>
<dbReference type="AlphaFoldDB" id="R4V7D0"/>
<dbReference type="GO" id="GO:0000049">
    <property type="term" value="F:tRNA binding"/>
    <property type="evidence" value="ECO:0007669"/>
    <property type="project" value="UniProtKB-KW"/>
</dbReference>
<evidence type="ECO:0000256" key="17">
    <source>
        <dbReference type="SAM" id="MobiDB-lite"/>
    </source>
</evidence>
<evidence type="ECO:0000256" key="11">
    <source>
        <dbReference type="ARBA" id="ARBA00022801"/>
    </source>
</evidence>
<keyword evidence="6 16" id="KW-0819">tRNA processing</keyword>
<keyword evidence="3 16" id="KW-0963">Cytoplasm</keyword>
<dbReference type="SUPFAM" id="SSF50249">
    <property type="entry name" value="Nucleic acid-binding proteins"/>
    <property type="match status" value="1"/>
</dbReference>
<organism evidence="19 20">
    <name type="scientific">Spiribacter salinus M19-40</name>
    <dbReference type="NCBI Taxonomy" id="1260251"/>
    <lineage>
        <taxon>Bacteria</taxon>
        <taxon>Pseudomonadati</taxon>
        <taxon>Pseudomonadota</taxon>
        <taxon>Gammaproteobacteria</taxon>
        <taxon>Chromatiales</taxon>
        <taxon>Ectothiorhodospiraceae</taxon>
        <taxon>Spiribacter</taxon>
    </lineage>
</organism>
<proteinExistence type="inferred from homology"/>
<comment type="subcellular location">
    <subcellularLocation>
        <location evidence="16">Cytoplasm</location>
    </subcellularLocation>
    <subcellularLocation>
        <location evidence="16">Cell inner membrane</location>
        <topology evidence="16">Peripheral membrane protein</topology>
        <orientation evidence="16">Cytoplasmic side</orientation>
    </subcellularLocation>
</comment>
<protein>
    <recommendedName>
        <fullName evidence="16">Ribonuclease E</fullName>
        <shortName evidence="16">RNase E</shortName>
        <ecNumber evidence="16">3.1.26.12</ecNumber>
    </recommendedName>
</protein>
<keyword evidence="10 16" id="KW-0255">Endonuclease</keyword>
<keyword evidence="9 16" id="KW-0699">rRNA-binding</keyword>
<feature type="region of interest" description="Disordered" evidence="17">
    <location>
        <begin position="582"/>
        <end position="854"/>
    </location>
</feature>
<dbReference type="KEGG" id="ssal:SPISAL_04130"/>
<feature type="compositionally biased region" description="Polar residues" evidence="17">
    <location>
        <begin position="542"/>
        <end position="565"/>
    </location>
</feature>
<feature type="compositionally biased region" description="Low complexity" evidence="17">
    <location>
        <begin position="733"/>
        <end position="745"/>
    </location>
</feature>
<feature type="binding site" evidence="16">
    <location>
        <position position="300"/>
    </location>
    <ligand>
        <name>Mg(2+)</name>
        <dbReference type="ChEBI" id="CHEBI:18420"/>
        <note>catalytic</note>
    </ligand>
</feature>
<dbReference type="PANTHER" id="PTHR30001:SF1">
    <property type="entry name" value="RIBONUCLEASE E_G-LIKE PROTEIN, CHLOROPLASTIC"/>
    <property type="match status" value="1"/>
</dbReference>
<evidence type="ECO:0000256" key="1">
    <source>
        <dbReference type="ARBA" id="ARBA00005663"/>
    </source>
</evidence>
<evidence type="ECO:0000256" key="3">
    <source>
        <dbReference type="ARBA" id="ARBA00022490"/>
    </source>
</evidence>
<dbReference type="GO" id="GO:0006364">
    <property type="term" value="P:rRNA processing"/>
    <property type="evidence" value="ECO:0007669"/>
    <property type="project" value="UniProtKB-UniRule"/>
</dbReference>
<keyword evidence="16" id="KW-0820">tRNA-binding</keyword>
<keyword evidence="2 16" id="KW-1003">Cell membrane</keyword>
<accession>R4V7D0</accession>
<dbReference type="RefSeq" id="WP_016353227.1">
    <property type="nucleotide sequence ID" value="NC_021291.1"/>
</dbReference>
<dbReference type="InterPro" id="IPR003029">
    <property type="entry name" value="S1_domain"/>
</dbReference>
<sequence length="854" mass="92873">MLVNATQPEELRVALVDGQILYDLDIETPARERKKSNIYKGRITRVEPSLEAAFVQYGAERHGFLPFKEISREYFSGSDDTDPAKVSIADVIKEGQEVVVQVEKEERGNKGAALTTFISLAGRYLVLMPNNPRAGGVSRRIEGDDRSEIRDALKEIEVPEGMGLIVRTAGVGRNAEELQWDLDYLLNLWSAVKKAGETQAAPFLIYQESNVIIRALRDYLRADIGEILIDDREVYERAREFVQQVMPHNLQKLKFYDDRVPLFSRYQIESQIESAFQREVRLPSGGLIVIDHTEALISIDINSARATKGADIEETALKTNVEAAEEIARQLRLRDLGGLIVIDFIDMGPNRNQRDVENRLRDAVKQDRARVQVGRISRFGLLEMSRQRLRSSLGESSLEVCSRCSGQGTVRSVESLALSVLRIIEEEAMKDKTGKVLAQLPVDVATFLLNEKRTILGALEARNGIEVILIPNRRLETPHYELQRLRTDEEEPADTSYRMAGEDVAPSKAEELLTAERPKAEEPLVKGVSPATPAPSRKAAEPTTNISEPVKTAAQSSPSATTESAQAPGLLGWLKRIVVGSGEHADAETEPEAGSASATDKSKDASTERQSNSSGRSSGGGRRRRSSSSSAGTSSGSRSNSSRSGSTRRSRPNGSEETAQEVTPAQPETEAEAPETADGSGTGSSSSTGTGRSRRGRRGGRRRRRGGANGQAPDTTEASEATQSDADAKVEAAAETAAEPAPQAAEKPEAAEETPVSSEDKPKPRRRSRSSTTRKKSEAADQPATPEAAPSTNEAKSTEPEADAPEADASKAKAAPKARAKPKPKPKAKPKPKEASADDPRRWSGRPRIPSEDS</sequence>
<feature type="compositionally biased region" description="Basic residues" evidence="17">
    <location>
        <begin position="814"/>
        <end position="830"/>
    </location>
</feature>
<dbReference type="NCBIfam" id="NF008074">
    <property type="entry name" value="PRK10811.1"/>
    <property type="match status" value="1"/>
</dbReference>
<keyword evidence="4 16" id="KW-0997">Cell inner membrane</keyword>
<dbReference type="GO" id="GO:0005737">
    <property type="term" value="C:cytoplasm"/>
    <property type="evidence" value="ECO:0007669"/>
    <property type="project" value="UniProtKB-SubCell"/>
</dbReference>
<dbReference type="HOGENOM" id="CLU_003468_0_0_6"/>
<gene>
    <name evidence="16" type="primary">rne</name>
    <name evidence="19" type="ORF">SPISAL_04130</name>
</gene>
<feature type="binding site" evidence="16">
    <location>
        <position position="401"/>
    </location>
    <ligand>
        <name>Zn(2+)</name>
        <dbReference type="ChEBI" id="CHEBI:29105"/>
        <note>ligand shared between dimeric partners</note>
    </ligand>
</feature>
<keyword evidence="20" id="KW-1185">Reference proteome</keyword>
<comment type="subunit">
    <text evidence="16">Component of the RNA degradosome, which is a multiprotein complex involved in RNA processing and mRNA degradation. Within the RNA degradosome, RNase E assembles into a homotetramer formed by a dimer of dimers.</text>
</comment>
<comment type="similarity">
    <text evidence="16">Belongs to the RNase E/G family. RNase E subfamily.</text>
</comment>
<dbReference type="EC" id="3.1.26.12" evidence="16"/>
<dbReference type="NCBIfam" id="TIGR00757">
    <property type="entry name" value="RNaseEG"/>
    <property type="match status" value="1"/>
</dbReference>
<keyword evidence="15 16" id="KW-0472">Membrane</keyword>
<comment type="function">
    <text evidence="16">Endoribonuclease that plays a central role in RNA processing and decay. Required for the maturation of 5S and 16S rRNAs and the majority of tRNAs. Also involved in the degradation of most mRNAs.</text>
</comment>
<dbReference type="GO" id="GO:0019843">
    <property type="term" value="F:rRNA binding"/>
    <property type="evidence" value="ECO:0007669"/>
    <property type="project" value="UniProtKB-KW"/>
</dbReference>
<feature type="compositionally biased region" description="Basic and acidic residues" evidence="17">
    <location>
        <begin position="831"/>
        <end position="842"/>
    </location>
</feature>
<evidence type="ECO:0000256" key="2">
    <source>
        <dbReference type="ARBA" id="ARBA00022475"/>
    </source>
</evidence>
<dbReference type="FunFam" id="2.40.50.140:FF:000040">
    <property type="entry name" value="Ribonuclease E"/>
    <property type="match status" value="1"/>
</dbReference>
<keyword evidence="12 16" id="KW-0862">Zinc</keyword>
<comment type="catalytic activity">
    <reaction evidence="16">
        <text>Endonucleolytic cleavage of single-stranded RNA in A- and U-rich regions.</text>
        <dbReference type="EC" id="3.1.26.12"/>
    </reaction>
</comment>
<feature type="compositionally biased region" description="Basic residues" evidence="17">
    <location>
        <begin position="763"/>
        <end position="774"/>
    </location>
</feature>
<keyword evidence="14 16" id="KW-0694">RNA-binding</keyword>
<feature type="region of interest" description="Required for zinc-mediated homotetramerization and catalytic activity" evidence="16">
    <location>
        <begin position="401"/>
        <end position="404"/>
    </location>
</feature>
<dbReference type="EMBL" id="CP005963">
    <property type="protein sequence ID" value="AGM40920.1"/>
    <property type="molecule type" value="Genomic_DNA"/>
</dbReference>
<dbReference type="CDD" id="cd04453">
    <property type="entry name" value="S1_RNase_E"/>
    <property type="match status" value="1"/>
</dbReference>
<evidence type="ECO:0000256" key="8">
    <source>
        <dbReference type="ARBA" id="ARBA00022723"/>
    </source>
</evidence>
<evidence type="ECO:0000256" key="4">
    <source>
        <dbReference type="ARBA" id="ARBA00022519"/>
    </source>
</evidence>
<evidence type="ECO:0000256" key="14">
    <source>
        <dbReference type="ARBA" id="ARBA00022884"/>
    </source>
</evidence>
<dbReference type="GO" id="GO:0009898">
    <property type="term" value="C:cytoplasmic side of plasma membrane"/>
    <property type="evidence" value="ECO:0007669"/>
    <property type="project" value="UniProtKB-UniRule"/>
</dbReference>
<evidence type="ECO:0000256" key="6">
    <source>
        <dbReference type="ARBA" id="ARBA00022694"/>
    </source>
</evidence>
<dbReference type="InterPro" id="IPR019307">
    <property type="entry name" value="RNA-bd_AU-1/RNase_E/G"/>
</dbReference>
<keyword evidence="7 16" id="KW-0540">Nuclease</keyword>
<comment type="cofactor">
    <cofactor evidence="16">
        <name>Mg(2+)</name>
        <dbReference type="ChEBI" id="CHEBI:18420"/>
    </cofactor>
    <text evidence="16">Binds 1 Mg(2+) ion per subunit.</text>
</comment>
<evidence type="ECO:0000256" key="9">
    <source>
        <dbReference type="ARBA" id="ARBA00022730"/>
    </source>
</evidence>
<feature type="compositionally biased region" description="Low complexity" evidence="17">
    <location>
        <begin position="676"/>
        <end position="691"/>
    </location>
</feature>
<feature type="compositionally biased region" description="Basic residues" evidence="17">
    <location>
        <begin position="692"/>
        <end position="706"/>
    </location>
</feature>
<dbReference type="InterPro" id="IPR012340">
    <property type="entry name" value="NA-bd_OB-fold"/>
</dbReference>
<name>R4V7D0_9GAMM</name>
<feature type="compositionally biased region" description="Polar residues" evidence="17">
    <location>
        <begin position="712"/>
        <end position="724"/>
    </location>
</feature>
<keyword evidence="8 16" id="KW-0479">Metal-binding</keyword>
<dbReference type="Gene3D" id="3.40.1260.20">
    <property type="entry name" value="Ribonuclease E, catalytic domain"/>
    <property type="match status" value="1"/>
</dbReference>
<dbReference type="InterPro" id="IPR028878">
    <property type="entry name" value="RNase_E"/>
</dbReference>
<dbReference type="GO" id="GO:0000287">
    <property type="term" value="F:magnesium ion binding"/>
    <property type="evidence" value="ECO:0007669"/>
    <property type="project" value="UniProtKB-UniRule"/>
</dbReference>
<evidence type="ECO:0000256" key="15">
    <source>
        <dbReference type="ARBA" id="ARBA00023136"/>
    </source>
</evidence>
<feature type="domain" description="S1 motif" evidence="18">
    <location>
        <begin position="36"/>
        <end position="117"/>
    </location>
</feature>
<dbReference type="PANTHER" id="PTHR30001">
    <property type="entry name" value="RIBONUCLEASE"/>
    <property type="match status" value="1"/>
</dbReference>
<dbReference type="GO" id="GO:0008995">
    <property type="term" value="F:ribonuclease E activity"/>
    <property type="evidence" value="ECO:0007669"/>
    <property type="project" value="UniProtKB-EC"/>
</dbReference>
<dbReference type="InterPro" id="IPR048583">
    <property type="entry name" value="RNase_E_G_thioredoxin-like"/>
</dbReference>
<dbReference type="Proteomes" id="UP000017881">
    <property type="component" value="Chromosome"/>
</dbReference>
<dbReference type="GO" id="GO:0008033">
    <property type="term" value="P:tRNA processing"/>
    <property type="evidence" value="ECO:0007669"/>
    <property type="project" value="UniProtKB-UniRule"/>
</dbReference>
<dbReference type="GO" id="GO:0006402">
    <property type="term" value="P:mRNA catabolic process"/>
    <property type="evidence" value="ECO:0007669"/>
    <property type="project" value="UniProtKB-UniRule"/>
</dbReference>
<dbReference type="eggNOG" id="COG1530">
    <property type="taxonomic scope" value="Bacteria"/>
</dbReference>
<feature type="binding site" evidence="16">
    <location>
        <position position="343"/>
    </location>
    <ligand>
        <name>Mg(2+)</name>
        <dbReference type="ChEBI" id="CHEBI:18420"/>
        <note>catalytic</note>
    </ligand>
</feature>
<keyword evidence="11 16" id="KW-0378">Hydrolase</keyword>
<dbReference type="HAMAP" id="MF_00970">
    <property type="entry name" value="RNase_E"/>
    <property type="match status" value="1"/>
</dbReference>
<evidence type="ECO:0000256" key="7">
    <source>
        <dbReference type="ARBA" id="ARBA00022722"/>
    </source>
</evidence>
<evidence type="ECO:0000313" key="19">
    <source>
        <dbReference type="EMBL" id="AGM40920.1"/>
    </source>
</evidence>
<evidence type="ECO:0000256" key="10">
    <source>
        <dbReference type="ARBA" id="ARBA00022759"/>
    </source>
</evidence>
<comment type="cofactor">
    <cofactor evidence="16">
        <name>Zn(2+)</name>
        <dbReference type="ChEBI" id="CHEBI:29105"/>
    </cofactor>
    <text evidence="16">Binds 2 Zn(2+) ions per homotetramer.</text>
</comment>
<evidence type="ECO:0000259" key="18">
    <source>
        <dbReference type="PROSITE" id="PS50126"/>
    </source>
</evidence>
<feature type="compositionally biased region" description="Low complexity" evidence="17">
    <location>
        <begin position="627"/>
        <end position="645"/>
    </location>
</feature>
<dbReference type="Pfam" id="PF20833">
    <property type="entry name" value="RNase_E_G_Thio"/>
    <property type="match status" value="1"/>
</dbReference>
<dbReference type="Pfam" id="PF00575">
    <property type="entry name" value="S1"/>
    <property type="match status" value="1"/>
</dbReference>
<dbReference type="PATRIC" id="fig|1260251.3.peg.832"/>
<feature type="binding site" evidence="16">
    <location>
        <position position="404"/>
    </location>
    <ligand>
        <name>Zn(2+)</name>
        <dbReference type="ChEBI" id="CHEBI:29105"/>
        <note>ligand shared between dimeric partners</note>
    </ligand>
</feature>
<reference evidence="19 20" key="1">
    <citation type="journal article" date="2013" name="Genome Announc.">
        <title>Draft Genome of Spiribacter salinus M19-40, an Abundant Gammaproteobacterium in Aquatic Hypersaline Environments.</title>
        <authorList>
            <person name="Leon M.J."/>
            <person name="Ghai R."/>
            <person name="Fernandez A.B."/>
            <person name="Sanchez-Porro C."/>
            <person name="Rodriguez-Valera F."/>
            <person name="Ventosa A."/>
        </authorList>
    </citation>
    <scope>NUCLEOTIDE SEQUENCE [LARGE SCALE GENOMIC DNA]</scope>
    <source>
        <strain evidence="19">M19-40</strain>
    </source>
</reference>
<dbReference type="PROSITE" id="PS50126">
    <property type="entry name" value="S1"/>
    <property type="match status" value="1"/>
</dbReference>
<dbReference type="Gene3D" id="2.40.50.140">
    <property type="entry name" value="Nucleic acid-binding proteins"/>
    <property type="match status" value="1"/>
</dbReference>
<evidence type="ECO:0000313" key="20">
    <source>
        <dbReference type="Proteomes" id="UP000017881"/>
    </source>
</evidence>
<evidence type="ECO:0000256" key="16">
    <source>
        <dbReference type="HAMAP-Rule" id="MF_00970"/>
    </source>
</evidence>
<keyword evidence="13 16" id="KW-0460">Magnesium</keyword>
<dbReference type="InterPro" id="IPR004659">
    <property type="entry name" value="RNase_E/G"/>
</dbReference>
<feature type="region of interest" description="Disordered" evidence="17">
    <location>
        <begin position="484"/>
        <end position="567"/>
    </location>
</feature>
<evidence type="ECO:0000256" key="13">
    <source>
        <dbReference type="ARBA" id="ARBA00022842"/>
    </source>
</evidence>
<evidence type="ECO:0000256" key="5">
    <source>
        <dbReference type="ARBA" id="ARBA00022552"/>
    </source>
</evidence>
<dbReference type="GO" id="GO:0008270">
    <property type="term" value="F:zinc ion binding"/>
    <property type="evidence" value="ECO:0007669"/>
    <property type="project" value="UniProtKB-UniRule"/>
</dbReference>
<evidence type="ECO:0000256" key="12">
    <source>
        <dbReference type="ARBA" id="ARBA00022833"/>
    </source>
</evidence>
<dbReference type="SMART" id="SM00316">
    <property type="entry name" value="S1"/>
    <property type="match status" value="1"/>
</dbReference>
<keyword evidence="5 16" id="KW-0698">rRNA processing</keyword>